<dbReference type="RefSeq" id="WP_400195080.1">
    <property type="nucleotide sequence ID" value="NZ_CAYAYE010000021.1"/>
</dbReference>
<dbReference type="PIRSF" id="PIRSF039123">
    <property type="entry name" value="Diphthamide_synthase"/>
    <property type="match status" value="1"/>
</dbReference>
<dbReference type="AlphaFoldDB" id="A0A8J8TD57"/>
<evidence type="ECO:0000259" key="1">
    <source>
        <dbReference type="Pfam" id="PF01902"/>
    </source>
</evidence>
<dbReference type="Proteomes" id="UP000752814">
    <property type="component" value="Unassembled WGS sequence"/>
</dbReference>
<dbReference type="PANTHER" id="PTHR12196:SF2">
    <property type="entry name" value="DIPHTHINE--AMMONIA LIGASE"/>
    <property type="match status" value="1"/>
</dbReference>
<protein>
    <submittedName>
        <fullName evidence="2">ATPase</fullName>
    </submittedName>
</protein>
<dbReference type="InterPro" id="IPR030662">
    <property type="entry name" value="DPH6/MJ0570"/>
</dbReference>
<dbReference type="CDD" id="cd01994">
    <property type="entry name" value="AANH_PF0828-like"/>
    <property type="match status" value="1"/>
</dbReference>
<accession>A0A8J8TD57</accession>
<dbReference type="Pfam" id="PF01902">
    <property type="entry name" value="Diphthami_syn_2"/>
    <property type="match status" value="1"/>
</dbReference>
<feature type="domain" description="Diphthamide synthase" evidence="1">
    <location>
        <begin position="1"/>
        <end position="218"/>
    </location>
</feature>
<dbReference type="Gene3D" id="3.40.50.620">
    <property type="entry name" value="HUPs"/>
    <property type="match status" value="1"/>
</dbReference>
<sequence length="225" mass="25514">MNLAALYSGGKDSTFATYLMEQQGHEIEFLISIIPDNTYSWMFHTPNLNLIPAMAEAMDKKYIGIESHGEEKEELEALRSVLEGLEVDGIITGAIASDYQWDRINHICEDLNLKVFSPLWRKNPLVVMENMIESGVRSVIATVAAEGLNEKWLGRELDHKTLEDLKILNKKYKVSVSGEGGEYESLTLDSPLHKKSMEIKSFEVIESRDNSRMHVKEVALIDKQK</sequence>
<name>A0A8J8TD57_9ARCH</name>
<comment type="caution">
    <text evidence="2">The sequence shown here is derived from an EMBL/GenBank/DDBJ whole genome shotgun (WGS) entry which is preliminary data.</text>
</comment>
<dbReference type="GO" id="GO:0017183">
    <property type="term" value="P:protein histidyl modification to diphthamide"/>
    <property type="evidence" value="ECO:0007669"/>
    <property type="project" value="TreeGrafter"/>
</dbReference>
<dbReference type="SUPFAM" id="SSF52402">
    <property type="entry name" value="Adenine nucleotide alpha hydrolases-like"/>
    <property type="match status" value="1"/>
</dbReference>
<dbReference type="PANTHER" id="PTHR12196">
    <property type="entry name" value="DOMAIN OF UNKNOWN FUNCTION 71 DUF71 -CONTAINING PROTEIN"/>
    <property type="match status" value="1"/>
</dbReference>
<dbReference type="NCBIfam" id="TIGR03679">
    <property type="entry name" value="arCOG00187"/>
    <property type="match status" value="1"/>
</dbReference>
<dbReference type="GO" id="GO:0017178">
    <property type="term" value="F:diphthine-ammonia ligase activity"/>
    <property type="evidence" value="ECO:0007669"/>
    <property type="project" value="TreeGrafter"/>
</dbReference>
<dbReference type="Gene3D" id="3.90.1490.10">
    <property type="entry name" value="putative n-type atp pyrophosphatase, domain 2"/>
    <property type="match status" value="1"/>
</dbReference>
<reference evidence="2" key="1">
    <citation type="submission" date="2016-03" db="EMBL/GenBank/DDBJ databases">
        <authorList>
            <person name="Borrel G."/>
            <person name="Mccann A."/>
            <person name="O'Toole P.W."/>
        </authorList>
    </citation>
    <scope>NUCLEOTIDE SEQUENCE</scope>
    <source>
        <strain evidence="2">183</strain>
    </source>
</reference>
<dbReference type="EMBL" id="LVVT01000024">
    <property type="protein sequence ID" value="TQS81254.1"/>
    <property type="molecule type" value="Genomic_DNA"/>
</dbReference>
<gene>
    <name evidence="2" type="ORF">A3207_05130</name>
</gene>
<organism evidence="2 3">
    <name type="scientific">Candidatus Methanomassiliicoccus intestinalis</name>
    <dbReference type="NCBI Taxonomy" id="1406512"/>
    <lineage>
        <taxon>Archaea</taxon>
        <taxon>Methanobacteriati</taxon>
        <taxon>Thermoplasmatota</taxon>
        <taxon>Thermoplasmata</taxon>
        <taxon>Methanomassiliicoccales</taxon>
        <taxon>Methanomassiliicoccaceae</taxon>
        <taxon>Methanomassiliicoccus</taxon>
    </lineage>
</organism>
<dbReference type="NCBIfam" id="TIGR00290">
    <property type="entry name" value="MJ0570_dom"/>
    <property type="match status" value="1"/>
</dbReference>
<evidence type="ECO:0000313" key="3">
    <source>
        <dbReference type="Proteomes" id="UP000752814"/>
    </source>
</evidence>
<dbReference type="InterPro" id="IPR014729">
    <property type="entry name" value="Rossmann-like_a/b/a_fold"/>
</dbReference>
<dbReference type="InterPro" id="IPR002761">
    <property type="entry name" value="Diphthami_syn_dom"/>
</dbReference>
<dbReference type="InterPro" id="IPR022427">
    <property type="entry name" value="MJ0570_ATP-bd"/>
</dbReference>
<proteinExistence type="predicted"/>
<evidence type="ECO:0000313" key="2">
    <source>
        <dbReference type="EMBL" id="TQS81254.1"/>
    </source>
</evidence>